<proteinExistence type="predicted"/>
<reference evidence="2" key="1">
    <citation type="submission" date="2021-06" db="EMBL/GenBank/DDBJ databases">
        <authorList>
            <person name="Kallberg Y."/>
            <person name="Tangrot J."/>
            <person name="Rosling A."/>
        </authorList>
    </citation>
    <scope>NUCLEOTIDE SEQUENCE</scope>
    <source>
        <strain evidence="2">FL130A</strain>
    </source>
</reference>
<comment type="caution">
    <text evidence="2">The sequence shown here is derived from an EMBL/GenBank/DDBJ whole genome shotgun (WGS) entry which is preliminary data.</text>
</comment>
<dbReference type="OrthoDB" id="10538286at2759"/>
<organism evidence="2 3">
    <name type="scientific">Ambispora leptoticha</name>
    <dbReference type="NCBI Taxonomy" id="144679"/>
    <lineage>
        <taxon>Eukaryota</taxon>
        <taxon>Fungi</taxon>
        <taxon>Fungi incertae sedis</taxon>
        <taxon>Mucoromycota</taxon>
        <taxon>Glomeromycotina</taxon>
        <taxon>Glomeromycetes</taxon>
        <taxon>Archaeosporales</taxon>
        <taxon>Ambisporaceae</taxon>
        <taxon>Ambispora</taxon>
    </lineage>
</organism>
<accession>A0A9N9AF23</accession>
<sequence length="292" mass="33100">AFRTTGVKMRHTKGSISSKERKRGRRKSLSDDSAGNDVLGRPDVIRVKIEELQGEIATLTSHLNTDVRFIKNLVIMIPYKAATRDRIINVASGIGKRIKQTFLKLTRLVCYHEIMEKDLCQSIMEDQDYWSRRKSTNKSGYERKYRGGTIKRDRNAKSEYHSEIERQNTVSTYTLDSAAHSPDSSITYSVLATPVQTPSILEANSTGFDFETNYDLFGLGASNTNNDVRRKDSLRDDVSSFIEIGFEDGKDLDNEKAIDSSNKTIFDEMEGTIINSNNSKEFVDAEEGDIYY</sequence>
<dbReference type="AlphaFoldDB" id="A0A9N9AF23"/>
<feature type="non-terminal residue" evidence="2">
    <location>
        <position position="1"/>
    </location>
</feature>
<dbReference type="Proteomes" id="UP000789508">
    <property type="component" value="Unassembled WGS sequence"/>
</dbReference>
<protein>
    <submittedName>
        <fullName evidence="2">4267_t:CDS:1</fullName>
    </submittedName>
</protein>
<name>A0A9N9AF23_9GLOM</name>
<evidence type="ECO:0000313" key="2">
    <source>
        <dbReference type="EMBL" id="CAG8526728.1"/>
    </source>
</evidence>
<evidence type="ECO:0000313" key="3">
    <source>
        <dbReference type="Proteomes" id="UP000789508"/>
    </source>
</evidence>
<feature type="region of interest" description="Disordered" evidence="1">
    <location>
        <begin position="1"/>
        <end position="35"/>
    </location>
</feature>
<dbReference type="EMBL" id="CAJVPS010001159">
    <property type="protein sequence ID" value="CAG8526728.1"/>
    <property type="molecule type" value="Genomic_DNA"/>
</dbReference>
<keyword evidence="3" id="KW-1185">Reference proteome</keyword>
<gene>
    <name evidence="2" type="ORF">ALEPTO_LOCUS4737</name>
</gene>
<evidence type="ECO:0000256" key="1">
    <source>
        <dbReference type="SAM" id="MobiDB-lite"/>
    </source>
</evidence>